<dbReference type="InterPro" id="IPR007813">
    <property type="entry name" value="PilN"/>
</dbReference>
<organism evidence="2 3">
    <name type="scientific">Candidatus Buchananbacteria bacterium RIFCSPHIGHO2_01_FULL_44_11</name>
    <dbReference type="NCBI Taxonomy" id="1797535"/>
    <lineage>
        <taxon>Bacteria</taxon>
        <taxon>Candidatus Buchananiibacteriota</taxon>
    </lineage>
</organism>
<gene>
    <name evidence="2" type="ORF">A2744_02090</name>
</gene>
<evidence type="ECO:0000313" key="2">
    <source>
        <dbReference type="EMBL" id="OGY45455.1"/>
    </source>
</evidence>
<keyword evidence="1" id="KW-0472">Membrane</keyword>
<evidence type="ECO:0000256" key="1">
    <source>
        <dbReference type="SAM" id="Phobius"/>
    </source>
</evidence>
<proteinExistence type="predicted"/>
<protein>
    <recommendedName>
        <fullName evidence="4">PilN domain-containing protein</fullName>
    </recommendedName>
</protein>
<dbReference type="EMBL" id="MHIE01000019">
    <property type="protein sequence ID" value="OGY45455.1"/>
    <property type="molecule type" value="Genomic_DNA"/>
</dbReference>
<dbReference type="Pfam" id="PF05137">
    <property type="entry name" value="PilN"/>
    <property type="match status" value="1"/>
</dbReference>
<reference evidence="2 3" key="1">
    <citation type="journal article" date="2016" name="Nat. Commun.">
        <title>Thousands of microbial genomes shed light on interconnected biogeochemical processes in an aquifer system.</title>
        <authorList>
            <person name="Anantharaman K."/>
            <person name="Brown C.T."/>
            <person name="Hug L.A."/>
            <person name="Sharon I."/>
            <person name="Castelle C.J."/>
            <person name="Probst A.J."/>
            <person name="Thomas B.C."/>
            <person name="Singh A."/>
            <person name="Wilkins M.J."/>
            <person name="Karaoz U."/>
            <person name="Brodie E.L."/>
            <person name="Williams K.H."/>
            <person name="Hubbard S.S."/>
            <person name="Banfield J.F."/>
        </authorList>
    </citation>
    <scope>NUCLEOTIDE SEQUENCE [LARGE SCALE GENOMIC DNA]</scope>
</reference>
<dbReference type="STRING" id="1797535.A2744_02090"/>
<accession>A0A1G1XZE1</accession>
<keyword evidence="1" id="KW-0812">Transmembrane</keyword>
<name>A0A1G1XZE1_9BACT</name>
<evidence type="ECO:0008006" key="4">
    <source>
        <dbReference type="Google" id="ProtNLM"/>
    </source>
</evidence>
<sequence>MITINLIPTNKKEEIRLSEVYIVIKNLIISLLLFIITVAIILLVSKMILQNTFNRIVADTTLTTRYGNIFSNDIKIFNQRLRAVEKIQKKYIPWTDFIFNFVNLVPDEVSIGTVSLETEAKNEEDNNTVTISGTAKTREKLLQLKTNLENSALFSNIDIPLENLLKKEGVNFNIKAKFNLKGLGQ</sequence>
<keyword evidence="1" id="KW-1133">Transmembrane helix</keyword>
<feature type="transmembrane region" description="Helical" evidence="1">
    <location>
        <begin position="20"/>
        <end position="45"/>
    </location>
</feature>
<dbReference type="AlphaFoldDB" id="A0A1G1XZE1"/>
<comment type="caution">
    <text evidence="2">The sequence shown here is derived from an EMBL/GenBank/DDBJ whole genome shotgun (WGS) entry which is preliminary data.</text>
</comment>
<evidence type="ECO:0000313" key="3">
    <source>
        <dbReference type="Proteomes" id="UP000178240"/>
    </source>
</evidence>
<dbReference type="Proteomes" id="UP000178240">
    <property type="component" value="Unassembled WGS sequence"/>
</dbReference>